<dbReference type="EMBL" id="CP013236">
    <property type="protein sequence ID" value="AMP14312.1"/>
    <property type="molecule type" value="Genomic_DNA"/>
</dbReference>
<protein>
    <submittedName>
        <fullName evidence="1">Uncharacterized protein</fullName>
    </submittedName>
</protein>
<reference evidence="1 2" key="1">
    <citation type="submission" date="2015-11" db="EMBL/GenBank/DDBJ databases">
        <title>Exploring the genomic traits of fungus-feeding bacterial genus Collimonas.</title>
        <authorList>
            <person name="Song C."/>
            <person name="Schmidt R."/>
            <person name="de Jager V."/>
            <person name="Krzyzanowska D."/>
            <person name="Jongedijk E."/>
            <person name="Cankar K."/>
            <person name="Beekwilder J."/>
            <person name="van Veen A."/>
            <person name="de Boer W."/>
            <person name="van Veen J.A."/>
            <person name="Garbeva P."/>
        </authorList>
    </citation>
    <scope>NUCLEOTIDE SEQUENCE [LARGE SCALE GENOMIC DNA]</scope>
    <source>
        <strain evidence="1 2">Ter291</strain>
    </source>
</reference>
<evidence type="ECO:0000313" key="2">
    <source>
        <dbReference type="Proteomes" id="UP000074914"/>
    </source>
</evidence>
<keyword evidence="2" id="KW-1185">Reference proteome</keyword>
<gene>
    <name evidence="1" type="ORF">CPter291_2048</name>
</gene>
<proteinExistence type="predicted"/>
<accession>A0ABN4M9Z5</accession>
<sequence>MMTANGKNLCQTCCHGCLPMATVEKSARTFLPIQRPMLAGAWSKPLNAINRCTNWKTKQP</sequence>
<name>A0ABN4M9Z5_9BURK</name>
<dbReference type="Proteomes" id="UP000074914">
    <property type="component" value="Chromosome"/>
</dbReference>
<organism evidence="1 2">
    <name type="scientific">Collimonas pratensis</name>
    <dbReference type="NCBI Taxonomy" id="279113"/>
    <lineage>
        <taxon>Bacteria</taxon>
        <taxon>Pseudomonadati</taxon>
        <taxon>Pseudomonadota</taxon>
        <taxon>Betaproteobacteria</taxon>
        <taxon>Burkholderiales</taxon>
        <taxon>Oxalobacteraceae</taxon>
        <taxon>Collimonas</taxon>
    </lineage>
</organism>
<evidence type="ECO:0000313" key="1">
    <source>
        <dbReference type="EMBL" id="AMP14312.1"/>
    </source>
</evidence>